<accession>A0A7J6VPM6</accession>
<keyword evidence="2" id="KW-1185">Reference proteome</keyword>
<dbReference type="AlphaFoldDB" id="A0A7J6VPM6"/>
<dbReference type="OrthoDB" id="851935at2759"/>
<evidence type="ECO:0000313" key="2">
    <source>
        <dbReference type="Proteomes" id="UP000554482"/>
    </source>
</evidence>
<name>A0A7J6VPM6_THATH</name>
<gene>
    <name evidence="1" type="ORF">FRX31_023367</name>
</gene>
<evidence type="ECO:0000313" key="1">
    <source>
        <dbReference type="EMBL" id="KAF5187046.1"/>
    </source>
</evidence>
<reference evidence="1 2" key="1">
    <citation type="submission" date="2020-06" db="EMBL/GenBank/DDBJ databases">
        <title>Transcriptomic and genomic resources for Thalictrum thalictroides and T. hernandezii: Facilitating candidate gene discovery in an emerging model plant lineage.</title>
        <authorList>
            <person name="Arias T."/>
            <person name="Riano-Pachon D.M."/>
            <person name="Di Stilio V.S."/>
        </authorList>
    </citation>
    <scope>NUCLEOTIDE SEQUENCE [LARGE SCALE GENOMIC DNA]</scope>
    <source>
        <strain evidence="2">cv. WT478/WT964</strain>
        <tissue evidence="1">Leaves</tissue>
    </source>
</reference>
<sequence length="89" mass="10083">ASLGAIVRKLMGVGIDRFKRHLAGGDPNVETCTKQSAEVRFQFRELVGKSTQRKNAKTIAKKQYRMKAQACSSMMEDRPKSSSFWLIYL</sequence>
<dbReference type="Proteomes" id="UP000554482">
    <property type="component" value="Unassembled WGS sequence"/>
</dbReference>
<comment type="caution">
    <text evidence="1">The sequence shown here is derived from an EMBL/GenBank/DDBJ whole genome shotgun (WGS) entry which is preliminary data.</text>
</comment>
<dbReference type="EMBL" id="JABWDY010028517">
    <property type="protein sequence ID" value="KAF5187046.1"/>
    <property type="molecule type" value="Genomic_DNA"/>
</dbReference>
<protein>
    <submittedName>
        <fullName evidence="1">Uncharacterized protein</fullName>
    </submittedName>
</protein>
<feature type="non-terminal residue" evidence="1">
    <location>
        <position position="1"/>
    </location>
</feature>
<organism evidence="1 2">
    <name type="scientific">Thalictrum thalictroides</name>
    <name type="common">Rue-anemone</name>
    <name type="synonym">Anemone thalictroides</name>
    <dbReference type="NCBI Taxonomy" id="46969"/>
    <lineage>
        <taxon>Eukaryota</taxon>
        <taxon>Viridiplantae</taxon>
        <taxon>Streptophyta</taxon>
        <taxon>Embryophyta</taxon>
        <taxon>Tracheophyta</taxon>
        <taxon>Spermatophyta</taxon>
        <taxon>Magnoliopsida</taxon>
        <taxon>Ranunculales</taxon>
        <taxon>Ranunculaceae</taxon>
        <taxon>Thalictroideae</taxon>
        <taxon>Thalictrum</taxon>
    </lineage>
</organism>
<proteinExistence type="predicted"/>